<name>A0A9X1NEX9_9ACTN</name>
<dbReference type="Gene3D" id="3.90.1300.10">
    <property type="entry name" value="Amidase signature (AS) domain"/>
    <property type="match status" value="1"/>
</dbReference>
<comment type="similarity">
    <text evidence="1">Belongs to the amidase family.</text>
</comment>
<dbReference type="InterPro" id="IPR023631">
    <property type="entry name" value="Amidase_dom"/>
</dbReference>
<dbReference type="RefSeq" id="WP_231441449.1">
    <property type="nucleotide sequence ID" value="NZ_JAJOMB010000006.1"/>
</dbReference>
<dbReference type="AlphaFoldDB" id="A0A9X1NEX9"/>
<evidence type="ECO:0000256" key="1">
    <source>
        <dbReference type="ARBA" id="ARBA00009199"/>
    </source>
</evidence>
<evidence type="ECO:0000259" key="2">
    <source>
        <dbReference type="Pfam" id="PF01425"/>
    </source>
</evidence>
<gene>
    <name evidence="3" type="ORF">LR394_13090</name>
</gene>
<dbReference type="GO" id="GO:0003824">
    <property type="term" value="F:catalytic activity"/>
    <property type="evidence" value="ECO:0007669"/>
    <property type="project" value="InterPro"/>
</dbReference>
<evidence type="ECO:0000313" key="3">
    <source>
        <dbReference type="EMBL" id="MCD5311838.1"/>
    </source>
</evidence>
<keyword evidence="4" id="KW-1185">Reference proteome</keyword>
<dbReference type="Pfam" id="PF01425">
    <property type="entry name" value="Amidase"/>
    <property type="match status" value="1"/>
</dbReference>
<sequence length="467" mass="49912">MPVDIEEHISAAALAAGIRRGTWTAREVAEHFLARVDALDPALNSIVWRDDEATLQAADRIDAEGPRGLFAGVPLTIKDTFAVEGQPHTLGSHARDLTPAPQSDLLVQAAQKAGFVQLGRAATPELAMTTSCESERYGITRNPWNVERSPGGSSGGSAAAVAAGLVPVALGSDGGGSIRLPAAFCGVVGLKPTRGLLPQRIAGWEGGSTEGFLTRTIADTAAVYEAMAQQRDEFAWSLAPEPEGFTQGLAARPDPLRIGLITTAFDPGIPVDAACAEAATDVARTLQQAGHEIVELNPIAAMAEVMDIYPRTIIPAWLTQTPLDHPERLQAYIRRTIERGRQIDAGTYLAEARRFKLLAREISQYLFGDLDLIVTPTAATRVPGIGVVWNELREKAPSRDCQVYEQCLAFTTVPSVIGSPAISLPTHVDADGLPVGVQLIGRQFSETLLLQTGQLLEQAYAWPTRKP</sequence>
<dbReference type="EMBL" id="JAJOMB010000006">
    <property type="protein sequence ID" value="MCD5311838.1"/>
    <property type="molecule type" value="Genomic_DNA"/>
</dbReference>
<dbReference type="PROSITE" id="PS00571">
    <property type="entry name" value="AMIDASES"/>
    <property type="match status" value="1"/>
</dbReference>
<protein>
    <submittedName>
        <fullName evidence="3">Amidase</fullName>
    </submittedName>
</protein>
<evidence type="ECO:0000313" key="4">
    <source>
        <dbReference type="Proteomes" id="UP001138997"/>
    </source>
</evidence>
<organism evidence="3 4">
    <name type="scientific">Kineosporia babensis</name>
    <dbReference type="NCBI Taxonomy" id="499548"/>
    <lineage>
        <taxon>Bacteria</taxon>
        <taxon>Bacillati</taxon>
        <taxon>Actinomycetota</taxon>
        <taxon>Actinomycetes</taxon>
        <taxon>Kineosporiales</taxon>
        <taxon>Kineosporiaceae</taxon>
        <taxon>Kineosporia</taxon>
    </lineage>
</organism>
<comment type="caution">
    <text evidence="3">The sequence shown here is derived from an EMBL/GenBank/DDBJ whole genome shotgun (WGS) entry which is preliminary data.</text>
</comment>
<accession>A0A9X1NEX9</accession>
<dbReference type="InterPro" id="IPR020556">
    <property type="entry name" value="Amidase_CS"/>
</dbReference>
<reference evidence="3" key="1">
    <citation type="submission" date="2021-11" db="EMBL/GenBank/DDBJ databases">
        <title>Streptomyces corallinus and Kineosporia corallina sp. nov., two new coral-derived marine actinobacteria.</title>
        <authorList>
            <person name="Buangrab K."/>
            <person name="Sutthacheep M."/>
            <person name="Yeemin T."/>
            <person name="Harunari E."/>
            <person name="Igarashi Y."/>
            <person name="Sripreechasak P."/>
            <person name="Kanchanasin P."/>
            <person name="Tanasupawat S."/>
            <person name="Phongsopitanun W."/>
        </authorList>
    </citation>
    <scope>NUCLEOTIDE SEQUENCE</scope>
    <source>
        <strain evidence="3">JCM 31032</strain>
    </source>
</reference>
<proteinExistence type="inferred from homology"/>
<dbReference type="PANTHER" id="PTHR11895:SF7">
    <property type="entry name" value="GLUTAMYL-TRNA(GLN) AMIDOTRANSFERASE SUBUNIT A, MITOCHONDRIAL"/>
    <property type="match status" value="1"/>
</dbReference>
<dbReference type="PANTHER" id="PTHR11895">
    <property type="entry name" value="TRANSAMIDASE"/>
    <property type="match status" value="1"/>
</dbReference>
<dbReference type="InterPro" id="IPR036928">
    <property type="entry name" value="AS_sf"/>
</dbReference>
<dbReference type="InterPro" id="IPR000120">
    <property type="entry name" value="Amidase"/>
</dbReference>
<dbReference type="SUPFAM" id="SSF75304">
    <property type="entry name" value="Amidase signature (AS) enzymes"/>
    <property type="match status" value="1"/>
</dbReference>
<feature type="domain" description="Amidase" evidence="2">
    <location>
        <begin position="27"/>
        <end position="450"/>
    </location>
</feature>
<dbReference type="Proteomes" id="UP001138997">
    <property type="component" value="Unassembled WGS sequence"/>
</dbReference>